<dbReference type="Proteomes" id="UP000327013">
    <property type="component" value="Chromosome 3"/>
</dbReference>
<organism evidence="1 2">
    <name type="scientific">Carpinus fangiana</name>
    <dbReference type="NCBI Taxonomy" id="176857"/>
    <lineage>
        <taxon>Eukaryota</taxon>
        <taxon>Viridiplantae</taxon>
        <taxon>Streptophyta</taxon>
        <taxon>Embryophyta</taxon>
        <taxon>Tracheophyta</taxon>
        <taxon>Spermatophyta</taxon>
        <taxon>Magnoliopsida</taxon>
        <taxon>eudicotyledons</taxon>
        <taxon>Gunneridae</taxon>
        <taxon>Pentapetalae</taxon>
        <taxon>rosids</taxon>
        <taxon>fabids</taxon>
        <taxon>Fagales</taxon>
        <taxon>Betulaceae</taxon>
        <taxon>Carpinus</taxon>
    </lineage>
</organism>
<keyword evidence="2" id="KW-1185">Reference proteome</keyword>
<evidence type="ECO:0000313" key="2">
    <source>
        <dbReference type="Proteomes" id="UP000327013"/>
    </source>
</evidence>
<dbReference type="AlphaFoldDB" id="A0A5N6QYE1"/>
<evidence type="ECO:0000313" key="1">
    <source>
        <dbReference type="EMBL" id="KAE8022563.1"/>
    </source>
</evidence>
<accession>A0A5N6QYE1</accession>
<name>A0A5N6QYE1_9ROSI</name>
<reference evidence="1 2" key="1">
    <citation type="submission" date="2019-06" db="EMBL/GenBank/DDBJ databases">
        <title>A chromosomal-level reference genome of Carpinus fangiana (Coryloideae, Betulaceae).</title>
        <authorList>
            <person name="Yang X."/>
            <person name="Wang Z."/>
            <person name="Zhang L."/>
            <person name="Hao G."/>
            <person name="Liu J."/>
            <person name="Yang Y."/>
        </authorList>
    </citation>
    <scope>NUCLEOTIDE SEQUENCE [LARGE SCALE GENOMIC DNA]</scope>
    <source>
        <strain evidence="1">Cfa_2016G</strain>
        <tissue evidence="1">Leaf</tissue>
    </source>
</reference>
<gene>
    <name evidence="1" type="ORF">FH972_008353</name>
</gene>
<protein>
    <submittedName>
        <fullName evidence="1">Uncharacterized protein</fullName>
    </submittedName>
</protein>
<dbReference type="EMBL" id="CM017323">
    <property type="protein sequence ID" value="KAE8022563.1"/>
    <property type="molecule type" value="Genomic_DNA"/>
</dbReference>
<proteinExistence type="predicted"/>
<sequence length="143" mass="15439">MAASNWLWGGGSIDMVLRCGRTCAGLFEVHCDADEKGVDVLWVLGVWPAGAARLCWCGNSIFGLIEDLYTWPLVDMAGAMWNLVVAGSGYNECDKDGGLLECLLINQHGPPIDGNPLNCLGERIPHFVCNSSFQSEKPQNPAV</sequence>